<keyword evidence="2" id="KW-0472">Membrane</keyword>
<feature type="region of interest" description="Disordered" evidence="1">
    <location>
        <begin position="1"/>
        <end position="55"/>
    </location>
</feature>
<feature type="compositionally biased region" description="Low complexity" evidence="1">
    <location>
        <begin position="10"/>
        <end position="23"/>
    </location>
</feature>
<dbReference type="EMBL" id="AP017424">
    <property type="protein sequence ID" value="BAU85570.1"/>
    <property type="molecule type" value="Genomic_DNA"/>
</dbReference>
<organism evidence="3 4">
    <name type="scientific">Streptomyces laurentii</name>
    <dbReference type="NCBI Taxonomy" id="39478"/>
    <lineage>
        <taxon>Bacteria</taxon>
        <taxon>Bacillati</taxon>
        <taxon>Actinomycetota</taxon>
        <taxon>Actinomycetes</taxon>
        <taxon>Kitasatosporales</taxon>
        <taxon>Streptomycetaceae</taxon>
        <taxon>Streptomyces</taxon>
    </lineage>
</organism>
<keyword evidence="2" id="KW-0812">Transmembrane</keyword>
<evidence type="ECO:0000256" key="2">
    <source>
        <dbReference type="SAM" id="Phobius"/>
    </source>
</evidence>
<dbReference type="KEGG" id="slau:SLA_4686"/>
<name>A0A160P4Q4_STRLU</name>
<sequence>MPAPDPSTPDPSSSGPPALGSPSPGSPPLGSPPPGPLAAKPPPVRPPGDLRRADPAASEATRLLCAGAYLDEAFRDAVIDELYVHEERVVAPSLGIDAARVLAHALRARRIELGGSAAILGLWIVAYALTGGLVLILIVPVLLLALARKIHGKDLPAPLLRTVPAFLLRLYALLLYVLAVVTYVDLLFSDESDTIGFFATVLRALLVPLAALQELIPGIALVPTVGALWGIGTLQALVAFAVLPLVAGVAAVQRGWFARALTGELSRARFADPRGDPAEQALGLRFRRLREQVRMEQTSRLVMYRSENPFCGAGKPYETWSLSVELRPREDLDGPPEPLDNSAILRHIVPLLEALREPPSQHDRVVRDRLRELELDEVVFLPIDGLPSRDEAPYTDEDFERHRAGAIEEGGETRRHFLRIRVGGWGEEIVTTVFVRVHTQGGMLMLEVAPHVLRPVASLYRNADRIAHRYRHNHQGGKAVWALGQTSHFTGQALVTLWRALKNLGALSTGGYGRALPEGPLRSVRELAAEPAASLFQEMDVSRYLKSIQDRVANGVTVALRQAGYETAEFEQKIVQVGEGGMFIEGTQGNVTVGDHNKVSSKSVTITKTKKGSGGKRG</sequence>
<proteinExistence type="predicted"/>
<evidence type="ECO:0000313" key="3">
    <source>
        <dbReference type="EMBL" id="BAU85570.1"/>
    </source>
</evidence>
<gene>
    <name evidence="3" type="ORF">SLA_4686</name>
</gene>
<feature type="transmembrane region" description="Helical" evidence="2">
    <location>
        <begin position="117"/>
        <end position="146"/>
    </location>
</feature>
<feature type="transmembrane region" description="Helical" evidence="2">
    <location>
        <begin position="228"/>
        <end position="252"/>
    </location>
</feature>
<feature type="compositionally biased region" description="Pro residues" evidence="1">
    <location>
        <begin position="24"/>
        <end position="46"/>
    </location>
</feature>
<keyword evidence="4" id="KW-1185">Reference proteome</keyword>
<dbReference type="AlphaFoldDB" id="A0A160P4Q4"/>
<dbReference type="Proteomes" id="UP000217676">
    <property type="component" value="Chromosome"/>
</dbReference>
<evidence type="ECO:0000256" key="1">
    <source>
        <dbReference type="SAM" id="MobiDB-lite"/>
    </source>
</evidence>
<evidence type="ECO:0000313" key="4">
    <source>
        <dbReference type="Proteomes" id="UP000217676"/>
    </source>
</evidence>
<feature type="transmembrane region" description="Helical" evidence="2">
    <location>
        <begin position="166"/>
        <end position="188"/>
    </location>
</feature>
<accession>A0A160P4Q4</accession>
<keyword evidence="2" id="KW-1133">Transmembrane helix</keyword>
<reference evidence="3 4" key="1">
    <citation type="journal article" date="2016" name="Genome Announc.">
        <title>Complete Genome Sequence of Thiostrepton-Producing Streptomyces laurentii ATCC 31255.</title>
        <authorList>
            <person name="Doi K."/>
            <person name="Fujino Y."/>
            <person name="Nagayoshi Y."/>
            <person name="Ohshima T."/>
            <person name="Ogata S."/>
        </authorList>
    </citation>
    <scope>NUCLEOTIDE SEQUENCE [LARGE SCALE GENOMIC DNA]</scope>
    <source>
        <strain evidence="3 4">ATCC 31255</strain>
    </source>
</reference>
<protein>
    <submittedName>
        <fullName evidence="3">Uncharacterized protein</fullName>
    </submittedName>
</protein>